<comment type="caution">
    <text evidence="1">The sequence shown here is derived from an EMBL/GenBank/DDBJ whole genome shotgun (WGS) entry which is preliminary data.</text>
</comment>
<evidence type="ECO:0000313" key="2">
    <source>
        <dbReference type="Proteomes" id="UP000276133"/>
    </source>
</evidence>
<protein>
    <submittedName>
        <fullName evidence="1">Uncharacterized protein</fullName>
    </submittedName>
</protein>
<proteinExistence type="predicted"/>
<sequence>MGLSTVKYSIRRNKKGESQKILEQDVFYLGNINDQKNISCFFLILLGYAKLKLSYQGKIVIPIYKISIEPKAKSGRKDMAKSCLVKTNKLTVQN</sequence>
<accession>A0A3M7STD3</accession>
<gene>
    <name evidence="1" type="ORF">BpHYR1_044373</name>
</gene>
<keyword evidence="2" id="KW-1185">Reference proteome</keyword>
<organism evidence="1 2">
    <name type="scientific">Brachionus plicatilis</name>
    <name type="common">Marine rotifer</name>
    <name type="synonym">Brachionus muelleri</name>
    <dbReference type="NCBI Taxonomy" id="10195"/>
    <lineage>
        <taxon>Eukaryota</taxon>
        <taxon>Metazoa</taxon>
        <taxon>Spiralia</taxon>
        <taxon>Gnathifera</taxon>
        <taxon>Rotifera</taxon>
        <taxon>Eurotatoria</taxon>
        <taxon>Monogononta</taxon>
        <taxon>Pseudotrocha</taxon>
        <taxon>Ploima</taxon>
        <taxon>Brachionidae</taxon>
        <taxon>Brachionus</taxon>
    </lineage>
</organism>
<reference evidence="1 2" key="1">
    <citation type="journal article" date="2018" name="Sci. Rep.">
        <title>Genomic signatures of local adaptation to the degree of environmental predictability in rotifers.</title>
        <authorList>
            <person name="Franch-Gras L."/>
            <person name="Hahn C."/>
            <person name="Garcia-Roger E.M."/>
            <person name="Carmona M.J."/>
            <person name="Serra M."/>
            <person name="Gomez A."/>
        </authorList>
    </citation>
    <scope>NUCLEOTIDE SEQUENCE [LARGE SCALE GENOMIC DNA]</scope>
    <source>
        <strain evidence="1">HYR1</strain>
    </source>
</reference>
<name>A0A3M7STD3_BRAPC</name>
<evidence type="ECO:0000313" key="1">
    <source>
        <dbReference type="EMBL" id="RNA38877.1"/>
    </source>
</evidence>
<dbReference type="AlphaFoldDB" id="A0A3M7STD3"/>
<dbReference type="OrthoDB" id="10207644at2759"/>
<dbReference type="Proteomes" id="UP000276133">
    <property type="component" value="Unassembled WGS sequence"/>
</dbReference>
<dbReference type="EMBL" id="REGN01000811">
    <property type="protein sequence ID" value="RNA38877.1"/>
    <property type="molecule type" value="Genomic_DNA"/>
</dbReference>